<keyword evidence="3" id="KW-1185">Reference proteome</keyword>
<protein>
    <submittedName>
        <fullName evidence="2">Uncharacterized protein</fullName>
    </submittedName>
</protein>
<evidence type="ECO:0000313" key="2">
    <source>
        <dbReference type="EMBL" id="VDI06475.1"/>
    </source>
</evidence>
<dbReference type="OrthoDB" id="10378314at2759"/>
<organism evidence="2 3">
    <name type="scientific">Mytilus galloprovincialis</name>
    <name type="common">Mediterranean mussel</name>
    <dbReference type="NCBI Taxonomy" id="29158"/>
    <lineage>
        <taxon>Eukaryota</taxon>
        <taxon>Metazoa</taxon>
        <taxon>Spiralia</taxon>
        <taxon>Lophotrochozoa</taxon>
        <taxon>Mollusca</taxon>
        <taxon>Bivalvia</taxon>
        <taxon>Autobranchia</taxon>
        <taxon>Pteriomorphia</taxon>
        <taxon>Mytilida</taxon>
        <taxon>Mytiloidea</taxon>
        <taxon>Mytilidae</taxon>
        <taxon>Mytilinae</taxon>
        <taxon>Mytilus</taxon>
    </lineage>
</organism>
<reference evidence="2" key="1">
    <citation type="submission" date="2018-11" db="EMBL/GenBank/DDBJ databases">
        <authorList>
            <person name="Alioto T."/>
            <person name="Alioto T."/>
        </authorList>
    </citation>
    <scope>NUCLEOTIDE SEQUENCE</scope>
</reference>
<sequence>MQSIKQPTNARAPENITSSSQTHIDQADNTNKHTKQAVPKKQKNVKQEDLKSKLAVAEAQIAALENTVMDNNNTIRNLKLAQFGHNGSSQNRVDYLNANPNVLTTNSTYQNCHCTQLDSRVTELEREMTNLRLINLENQMLTLSNQSQNNFNSQFPVHKLPPQPIFHATKITAPNQWMQQAQPHPFFHHGVPTPPSYMYRQSDRILEASRQTQRPNINQQVHQAQMFNPLPSKLVTKFPTSDSNKCIAVDQTSSQHFLFNQSYRNQGKGNVESNMKLSQRPNIN</sequence>
<feature type="region of interest" description="Disordered" evidence="1">
    <location>
        <begin position="265"/>
        <end position="284"/>
    </location>
</feature>
<gene>
    <name evidence="2" type="ORF">MGAL_10B068480</name>
</gene>
<dbReference type="AlphaFoldDB" id="A0A8B6CK31"/>
<dbReference type="Proteomes" id="UP000596742">
    <property type="component" value="Unassembled WGS sequence"/>
</dbReference>
<evidence type="ECO:0000256" key="1">
    <source>
        <dbReference type="SAM" id="MobiDB-lite"/>
    </source>
</evidence>
<feature type="compositionally biased region" description="Polar residues" evidence="1">
    <location>
        <begin position="1"/>
        <end position="29"/>
    </location>
</feature>
<name>A0A8B6CK31_MYTGA</name>
<feature type="region of interest" description="Disordered" evidence="1">
    <location>
        <begin position="1"/>
        <end position="50"/>
    </location>
</feature>
<accession>A0A8B6CK31</accession>
<evidence type="ECO:0000313" key="3">
    <source>
        <dbReference type="Proteomes" id="UP000596742"/>
    </source>
</evidence>
<comment type="caution">
    <text evidence="2">The sequence shown here is derived from an EMBL/GenBank/DDBJ whole genome shotgun (WGS) entry which is preliminary data.</text>
</comment>
<dbReference type="EMBL" id="UYJE01001940">
    <property type="protein sequence ID" value="VDI06475.1"/>
    <property type="molecule type" value="Genomic_DNA"/>
</dbReference>
<feature type="compositionally biased region" description="Basic residues" evidence="1">
    <location>
        <begin position="32"/>
        <end position="44"/>
    </location>
</feature>
<proteinExistence type="predicted"/>